<dbReference type="AlphaFoldDB" id="A0A365PEI8"/>
<organism evidence="2 3">
    <name type="scientific">Dietzia maris</name>
    <dbReference type="NCBI Taxonomy" id="37915"/>
    <lineage>
        <taxon>Bacteria</taxon>
        <taxon>Bacillati</taxon>
        <taxon>Actinomycetota</taxon>
        <taxon>Actinomycetes</taxon>
        <taxon>Mycobacteriales</taxon>
        <taxon>Dietziaceae</taxon>
        <taxon>Dietzia</taxon>
    </lineage>
</organism>
<evidence type="ECO:0000313" key="2">
    <source>
        <dbReference type="EMBL" id="RBA40549.1"/>
    </source>
</evidence>
<dbReference type="Proteomes" id="UP000252187">
    <property type="component" value="Unassembled WGS sequence"/>
</dbReference>
<feature type="compositionally biased region" description="Low complexity" evidence="1">
    <location>
        <begin position="59"/>
        <end position="68"/>
    </location>
</feature>
<dbReference type="InterPro" id="IPR043426">
    <property type="entry name" value="MltB-like"/>
</dbReference>
<proteinExistence type="predicted"/>
<dbReference type="PANTHER" id="PTHR30163">
    <property type="entry name" value="MEMBRANE-BOUND LYTIC MUREIN TRANSGLYCOSYLASE B"/>
    <property type="match status" value="1"/>
</dbReference>
<dbReference type="EMBL" id="QNTT01000002">
    <property type="protein sequence ID" value="RBA40549.1"/>
    <property type="molecule type" value="Genomic_DNA"/>
</dbReference>
<comment type="caution">
    <text evidence="2">The sequence shown here is derived from an EMBL/GenBank/DDBJ whole genome shotgun (WGS) entry which is preliminary data.</text>
</comment>
<gene>
    <name evidence="2" type="ORF">DQ226_01635</name>
</gene>
<sequence>MRRFAHNADRRVLTSAAVTASAIAVLSAVGLNMDTSRPAPPDITPLAEYAPSTPTVTEAPATSRTTEPSPEEEPAAPEDPGAAHIEPATIPDGPLGIPGIALDAYHRAADRLNAEKPACEMDWTLLAGIGQVESNQGRGRFDVHGNTIGRILGPRLDGSLPGTAVITDTDGGRFDGDAEFDRAVGPVQFIPSTWAGLGRDANDDGVADPNNIYDGALSAASLLCGQGGSMADPAARTRAVLAYNNSLAYVANVNAWAHGYAVNAVPLPSDLPEIHQPEPTIEPPEPPERCPEGWEGEPTEAPEPVAPGEPEAPVPGCTEVEPPTTPAPPAPSASPSPSATPTPTPSPERPAPPAVAPPAPALPGLPVIELPCIPPFCVPSPPA</sequence>
<accession>A0A365PEI8</accession>
<dbReference type="SUPFAM" id="SSF53955">
    <property type="entry name" value="Lysozyme-like"/>
    <property type="match status" value="1"/>
</dbReference>
<evidence type="ECO:0000256" key="1">
    <source>
        <dbReference type="SAM" id="MobiDB-lite"/>
    </source>
</evidence>
<evidence type="ECO:0008006" key="4">
    <source>
        <dbReference type="Google" id="ProtNLM"/>
    </source>
</evidence>
<dbReference type="GO" id="GO:0008933">
    <property type="term" value="F:peptidoglycan lytic transglycosylase activity"/>
    <property type="evidence" value="ECO:0007669"/>
    <property type="project" value="TreeGrafter"/>
</dbReference>
<protein>
    <recommendedName>
        <fullName evidence="4">Transglycosylase SLT domain-containing protein</fullName>
    </recommendedName>
</protein>
<dbReference type="InterPro" id="IPR023346">
    <property type="entry name" value="Lysozyme-like_dom_sf"/>
</dbReference>
<dbReference type="PANTHER" id="PTHR30163:SF8">
    <property type="entry name" value="LYTIC MUREIN TRANSGLYCOSYLASE"/>
    <property type="match status" value="1"/>
</dbReference>
<name>A0A365PEI8_9ACTN</name>
<feature type="compositionally biased region" description="Pro residues" evidence="1">
    <location>
        <begin position="304"/>
        <end position="313"/>
    </location>
</feature>
<reference evidence="2 3" key="1">
    <citation type="submission" date="2018-06" db="EMBL/GenBank/DDBJ databases">
        <title>Whole genome sequencing of four bacterial strains from South Shetland trench revealing bio-synthetic gene clusters.</title>
        <authorList>
            <person name="Abdel-Mageed W.M."/>
            <person name="Lehri B."/>
            <person name="Jarmusch S.A."/>
            <person name="Miranda K."/>
            <person name="Goodfellow M."/>
            <person name="Jaspars M."/>
            <person name="Karlyshev A.V."/>
        </authorList>
    </citation>
    <scope>NUCLEOTIDE SEQUENCE [LARGE SCALE GENOMIC DNA]</scope>
    <source>
        <strain evidence="2 3">SST1</strain>
    </source>
</reference>
<dbReference type="CDD" id="cd13399">
    <property type="entry name" value="Slt35-like"/>
    <property type="match status" value="1"/>
</dbReference>
<evidence type="ECO:0000313" key="3">
    <source>
        <dbReference type="Proteomes" id="UP000252187"/>
    </source>
</evidence>
<dbReference type="GO" id="GO:0009253">
    <property type="term" value="P:peptidoglycan catabolic process"/>
    <property type="evidence" value="ECO:0007669"/>
    <property type="project" value="TreeGrafter"/>
</dbReference>
<feature type="compositionally biased region" description="Pro residues" evidence="1">
    <location>
        <begin position="323"/>
        <end position="363"/>
    </location>
</feature>
<dbReference type="Gene3D" id="1.10.530.10">
    <property type="match status" value="1"/>
</dbReference>
<feature type="region of interest" description="Disordered" evidence="1">
    <location>
        <begin position="271"/>
        <end position="365"/>
    </location>
</feature>
<feature type="region of interest" description="Disordered" evidence="1">
    <location>
        <begin position="32"/>
        <end position="92"/>
    </location>
</feature>